<dbReference type="SUPFAM" id="SSF52833">
    <property type="entry name" value="Thioredoxin-like"/>
    <property type="match status" value="1"/>
</dbReference>
<keyword evidence="10" id="KW-1185">Reference proteome</keyword>
<dbReference type="Gene3D" id="3.40.30.10">
    <property type="entry name" value="Glutaredoxin"/>
    <property type="match status" value="1"/>
</dbReference>
<dbReference type="GO" id="GO:0015035">
    <property type="term" value="F:protein-disulfide reductase activity"/>
    <property type="evidence" value="ECO:0007669"/>
    <property type="project" value="UniProtKB-UniRule"/>
</dbReference>
<evidence type="ECO:0000313" key="8">
    <source>
        <dbReference type="EMBL" id="HJF08477.1"/>
    </source>
</evidence>
<dbReference type="Pfam" id="PF00085">
    <property type="entry name" value="Thioredoxin"/>
    <property type="match status" value="1"/>
</dbReference>
<evidence type="ECO:0000313" key="9">
    <source>
        <dbReference type="EMBL" id="RGR95292.1"/>
    </source>
</evidence>
<reference evidence="9 10" key="1">
    <citation type="submission" date="2018-08" db="EMBL/GenBank/DDBJ databases">
        <title>A genome reference for cultivated species of the human gut microbiota.</title>
        <authorList>
            <person name="Zou Y."/>
            <person name="Xue W."/>
            <person name="Luo G."/>
        </authorList>
    </citation>
    <scope>NUCLEOTIDE SEQUENCE [LARGE SCALE GENOMIC DNA]</scope>
    <source>
        <strain evidence="9 10">AF24-2</strain>
    </source>
</reference>
<comment type="caution">
    <text evidence="9">The sequence shown here is derived from an EMBL/GenBank/DDBJ whole genome shotgun (WGS) entry which is preliminary data.</text>
</comment>
<dbReference type="PROSITE" id="PS51352">
    <property type="entry name" value="THIOREDOXIN_2"/>
    <property type="match status" value="1"/>
</dbReference>
<feature type="domain" description="Thioredoxin" evidence="7">
    <location>
        <begin position="6"/>
        <end position="140"/>
    </location>
</feature>
<proteinExistence type="inferred from homology"/>
<evidence type="ECO:0000256" key="6">
    <source>
        <dbReference type="NCBIfam" id="TIGR01068"/>
    </source>
</evidence>
<dbReference type="EMBL" id="DYXD01000219">
    <property type="protein sequence ID" value="HJF08477.1"/>
    <property type="molecule type" value="Genomic_DNA"/>
</dbReference>
<reference evidence="8" key="3">
    <citation type="submission" date="2021-09" db="EMBL/GenBank/DDBJ databases">
        <authorList>
            <person name="Gilroy R."/>
        </authorList>
    </citation>
    <scope>NUCLEOTIDE SEQUENCE</scope>
    <source>
        <strain evidence="8">CHK165-8395</strain>
    </source>
</reference>
<evidence type="ECO:0000256" key="3">
    <source>
        <dbReference type="ARBA" id="ARBA00022982"/>
    </source>
</evidence>
<name>A0A412GKC5_9BACT</name>
<evidence type="ECO:0000259" key="7">
    <source>
        <dbReference type="PROSITE" id="PS51352"/>
    </source>
</evidence>
<evidence type="ECO:0000256" key="1">
    <source>
        <dbReference type="ARBA" id="ARBA00008987"/>
    </source>
</evidence>
<reference evidence="8" key="2">
    <citation type="journal article" date="2021" name="PeerJ">
        <title>Extensive microbial diversity within the chicken gut microbiome revealed by metagenomics and culture.</title>
        <authorList>
            <person name="Gilroy R."/>
            <person name="Ravi A."/>
            <person name="Getino M."/>
            <person name="Pursley I."/>
            <person name="Horton D.L."/>
            <person name="Alikhan N.F."/>
            <person name="Baker D."/>
            <person name="Gharbi K."/>
            <person name="Hall N."/>
            <person name="Watson M."/>
            <person name="Adriaenssens E.M."/>
            <person name="Foster-Nyarko E."/>
            <person name="Jarju S."/>
            <person name="Secka A."/>
            <person name="Antonio M."/>
            <person name="Oren A."/>
            <person name="Chaudhuri R.R."/>
            <person name="La Ragione R."/>
            <person name="Hildebrand F."/>
            <person name="Pallen M.J."/>
        </authorList>
    </citation>
    <scope>NUCLEOTIDE SEQUENCE</scope>
    <source>
        <strain evidence="8">CHK165-8395</strain>
    </source>
</reference>
<dbReference type="InterPro" id="IPR036249">
    <property type="entry name" value="Thioredoxin-like_sf"/>
</dbReference>
<gene>
    <name evidence="9" type="primary">trxA</name>
    <name evidence="9" type="ORF">DWY20_09125</name>
    <name evidence="8" type="ORF">K8U81_09875</name>
</gene>
<dbReference type="FunFam" id="3.40.30.10:FF:000229">
    <property type="entry name" value="Thioredoxin (TRX)"/>
    <property type="match status" value="1"/>
</dbReference>
<evidence type="ECO:0000256" key="4">
    <source>
        <dbReference type="ARBA" id="ARBA00023157"/>
    </source>
</evidence>
<dbReference type="CDD" id="cd02947">
    <property type="entry name" value="TRX_family"/>
    <property type="match status" value="1"/>
</dbReference>
<evidence type="ECO:0000313" key="10">
    <source>
        <dbReference type="Proteomes" id="UP000285864"/>
    </source>
</evidence>
<dbReference type="InterPro" id="IPR013766">
    <property type="entry name" value="Thioredoxin_domain"/>
</dbReference>
<accession>A0A412GKC5</accession>
<evidence type="ECO:0000256" key="5">
    <source>
        <dbReference type="ARBA" id="ARBA00023284"/>
    </source>
</evidence>
<dbReference type="GO" id="GO:0045454">
    <property type="term" value="P:cell redox homeostasis"/>
    <property type="evidence" value="ECO:0007669"/>
    <property type="project" value="TreeGrafter"/>
</dbReference>
<dbReference type="RefSeq" id="WP_118484582.1">
    <property type="nucleotide sequence ID" value="NZ_CAUCNJ010000021.1"/>
</dbReference>
<keyword evidence="4" id="KW-1015">Disulfide bond</keyword>
<dbReference type="PROSITE" id="PS00194">
    <property type="entry name" value="THIOREDOXIN_1"/>
    <property type="match status" value="1"/>
</dbReference>
<dbReference type="GO" id="GO:0005829">
    <property type="term" value="C:cytosol"/>
    <property type="evidence" value="ECO:0007669"/>
    <property type="project" value="TreeGrafter"/>
</dbReference>
<dbReference type="Proteomes" id="UP000718012">
    <property type="component" value="Unassembled WGS sequence"/>
</dbReference>
<keyword evidence="2" id="KW-0813">Transport</keyword>
<organism evidence="9 10">
    <name type="scientific">Phocaeicola coprocola</name>
    <dbReference type="NCBI Taxonomy" id="310298"/>
    <lineage>
        <taxon>Bacteria</taxon>
        <taxon>Pseudomonadati</taxon>
        <taxon>Bacteroidota</taxon>
        <taxon>Bacteroidia</taxon>
        <taxon>Bacteroidales</taxon>
        <taxon>Bacteroidaceae</taxon>
        <taxon>Phocaeicola</taxon>
    </lineage>
</organism>
<keyword evidence="3" id="KW-0249">Electron transport</keyword>
<evidence type="ECO:0000256" key="2">
    <source>
        <dbReference type="ARBA" id="ARBA00022448"/>
    </source>
</evidence>
<dbReference type="Proteomes" id="UP000285864">
    <property type="component" value="Unassembled WGS sequence"/>
</dbReference>
<dbReference type="AlphaFoldDB" id="A0A412GKC5"/>
<dbReference type="PANTHER" id="PTHR45663:SF11">
    <property type="entry name" value="GEO12009P1"/>
    <property type="match status" value="1"/>
</dbReference>
<dbReference type="EMBL" id="QRUU01000037">
    <property type="protein sequence ID" value="RGR95292.1"/>
    <property type="molecule type" value="Genomic_DNA"/>
</dbReference>
<dbReference type="InterPro" id="IPR005746">
    <property type="entry name" value="Thioredoxin"/>
</dbReference>
<sequence length="141" mass="15937">MKKILLLIVSVFMTGSLVYGQTGKVIHINQSEFIEKVYDYKKNPDKWVYEGSKPAIVDFYADWCGPCRRLSPVLEKLAEKYKDKIVIYKVNTDKERELAAAFGITSLPTLVFIPLGDTPQVSQGALPQEVLEKGIEEVLLK</sequence>
<dbReference type="InterPro" id="IPR017937">
    <property type="entry name" value="Thioredoxin_CS"/>
</dbReference>
<dbReference type="PANTHER" id="PTHR45663">
    <property type="entry name" value="GEO12009P1"/>
    <property type="match status" value="1"/>
</dbReference>
<dbReference type="NCBIfam" id="TIGR01068">
    <property type="entry name" value="thioredoxin"/>
    <property type="match status" value="1"/>
</dbReference>
<keyword evidence="5" id="KW-0676">Redox-active center</keyword>
<dbReference type="PRINTS" id="PR00421">
    <property type="entry name" value="THIOREDOXIN"/>
</dbReference>
<protein>
    <recommendedName>
        <fullName evidence="6">Thioredoxin</fullName>
    </recommendedName>
</protein>
<comment type="similarity">
    <text evidence="1">Belongs to the thioredoxin family.</text>
</comment>